<protein>
    <submittedName>
        <fullName evidence="1">Uncharacterized protein</fullName>
    </submittedName>
</protein>
<dbReference type="EMBL" id="APMR01000003">
    <property type="protein sequence ID" value="EMR54553.1"/>
    <property type="molecule type" value="Genomic_DNA"/>
</dbReference>
<evidence type="ECO:0000313" key="1">
    <source>
        <dbReference type="EMBL" id="EMR54553.1"/>
    </source>
</evidence>
<sequence length="48" mass="5650">MFLVIFQHDIFAPLIILRCSNQFLIKKKVSDDCNGHERQMPSLTFVVR</sequence>
<dbReference type="AlphaFoldDB" id="M7RRW2"/>
<name>M7RRW2_SALDU</name>
<comment type="caution">
    <text evidence="1">The sequence shown here is derived from an EMBL/GenBank/DDBJ whole genome shotgun (WGS) entry which is preliminary data.</text>
</comment>
<gene>
    <name evidence="1" type="ORF">A670_00140</name>
</gene>
<organism evidence="1 2">
    <name type="scientific">Salmonella enterica subsp. enterica serovar Dublin str. UC16</name>
    <dbReference type="NCBI Taxonomy" id="1192688"/>
    <lineage>
        <taxon>Bacteria</taxon>
        <taxon>Pseudomonadati</taxon>
        <taxon>Pseudomonadota</taxon>
        <taxon>Gammaproteobacteria</taxon>
        <taxon>Enterobacterales</taxon>
        <taxon>Enterobacteriaceae</taxon>
        <taxon>Salmonella</taxon>
    </lineage>
</organism>
<proteinExistence type="predicted"/>
<evidence type="ECO:0000313" key="2">
    <source>
        <dbReference type="Proteomes" id="UP000013259"/>
    </source>
</evidence>
<dbReference type="HOGENOM" id="CLU_3157553_0_0_6"/>
<accession>M7RRW2</accession>
<reference evidence="1 2" key="1">
    <citation type="submission" date="2013-02" db="EMBL/GenBank/DDBJ databases">
        <authorList>
            <person name="McClelland M."/>
            <person name="Porwollik S."/>
            <person name="Desai P."/>
            <person name="Cheng P."/>
            <person name="Wollam A."/>
            <person name="Pepin K."/>
            <person name="Bhonagiri V."/>
            <person name="Fulton L."/>
            <person name="Fulton R."/>
            <person name="Delehaunty K."/>
            <person name="Fronick C."/>
            <person name="Godfrey J."/>
            <person name="Waligorski J."/>
            <person name="Appelbaum E."/>
            <person name="Tomlinson C."/>
            <person name="Warren W."/>
            <person name="Sodergren E."/>
            <person name="Weinstock G."/>
            <person name="Wilson R.K."/>
        </authorList>
    </citation>
    <scope>NUCLEOTIDE SEQUENCE [LARGE SCALE GENOMIC DNA]</scope>
    <source>
        <strain evidence="1 2">UC16</strain>
    </source>
</reference>
<dbReference type="Proteomes" id="UP000013259">
    <property type="component" value="Unassembled WGS sequence"/>
</dbReference>